<evidence type="ECO:0000256" key="2">
    <source>
        <dbReference type="ARBA" id="ARBA00005884"/>
    </source>
</evidence>
<name>A0AAD4SBP7_9MAGN</name>
<dbReference type="Gene3D" id="3.30.40.10">
    <property type="entry name" value="Zinc/RING finger domain, C3HC4 (zinc finger)"/>
    <property type="match status" value="1"/>
</dbReference>
<dbReference type="InterPro" id="IPR017907">
    <property type="entry name" value="Znf_RING_CS"/>
</dbReference>
<gene>
    <name evidence="9" type="ORF">MKW98_007547</name>
</gene>
<accession>A0AAD4SBP7</accession>
<dbReference type="PROSITE" id="PS00518">
    <property type="entry name" value="ZF_RING_1"/>
    <property type="match status" value="1"/>
</dbReference>
<feature type="region of interest" description="Disordered" evidence="7">
    <location>
        <begin position="1"/>
        <end position="23"/>
    </location>
</feature>
<feature type="domain" description="RING-type" evidence="8">
    <location>
        <begin position="155"/>
        <end position="206"/>
    </location>
</feature>
<dbReference type="InterPro" id="IPR031127">
    <property type="entry name" value="E3_UB_ligase_RBR"/>
</dbReference>
<dbReference type="PANTHER" id="PTHR11685">
    <property type="entry name" value="RBR FAMILY RING FINGER AND IBR DOMAIN-CONTAINING"/>
    <property type="match status" value="1"/>
</dbReference>
<reference evidence="9" key="1">
    <citation type="submission" date="2022-04" db="EMBL/GenBank/DDBJ databases">
        <title>A functionally conserved STORR gene fusion in Papaver species that diverged 16.8 million years ago.</title>
        <authorList>
            <person name="Catania T."/>
        </authorList>
    </citation>
    <scope>NUCLEOTIDE SEQUENCE</scope>
    <source>
        <strain evidence="9">S-188037</strain>
    </source>
</reference>
<dbReference type="EMBL" id="JAJJMB010012081">
    <property type="protein sequence ID" value="KAI3891242.1"/>
    <property type="molecule type" value="Genomic_DNA"/>
</dbReference>
<evidence type="ECO:0000256" key="5">
    <source>
        <dbReference type="ARBA" id="ARBA00022833"/>
    </source>
</evidence>
<comment type="similarity">
    <text evidence="2">Belongs to the RBR family. Ariadne subfamily.</text>
</comment>
<dbReference type="InterPro" id="IPR001841">
    <property type="entry name" value="Znf_RING"/>
</dbReference>
<dbReference type="AlphaFoldDB" id="A0AAD4SBP7"/>
<evidence type="ECO:0000256" key="7">
    <source>
        <dbReference type="SAM" id="MobiDB-lite"/>
    </source>
</evidence>
<keyword evidence="10" id="KW-1185">Reference proteome</keyword>
<keyword evidence="4 6" id="KW-0863">Zinc-finger</keyword>
<comment type="function">
    <text evidence="1">Might act as an E3 ubiquitin-protein ligase, or as part of E3 complex, which accepts ubiquitin from specific E2 ubiquitin-conjugating enzymes and then transfers it to substrates.</text>
</comment>
<dbReference type="GO" id="GO:0004842">
    <property type="term" value="F:ubiquitin-protein transferase activity"/>
    <property type="evidence" value="ECO:0007669"/>
    <property type="project" value="InterPro"/>
</dbReference>
<comment type="caution">
    <text evidence="9">The sequence shown here is derived from an EMBL/GenBank/DDBJ whole genome shotgun (WGS) entry which is preliminary data.</text>
</comment>
<sequence length="316" mass="34175">MAAELGKRSRDTTSGNSSTSDGVDSDVLGDFNLALLSEDHGGNEMNIPISDAQFAENLWIQEALMASFHKLKQTQIIRSEVKIEPDLCCDGASSGNPGNAGAGNVARGPDGGFLGAQSLGLGVDTTTTTVSATSKRIKQEAIVKLEKLESAESICGICKEMKTMGEMFIRYGTATTSTCTHRFCFECLRKHIVAKIQENEIVIRCPGFECQEILESALWHGLIPKEVFDRWGEAISGSLFAGSVVIYCPFGDCNGMLVNDGGGDAIRETELTFKSWLEKMELGIFNAFISHWRKNSNLGGIPPSEGKSRPLEPVKP</sequence>
<feature type="compositionally biased region" description="Low complexity" evidence="7">
    <location>
        <begin position="12"/>
        <end position="23"/>
    </location>
</feature>
<dbReference type="PROSITE" id="PS50089">
    <property type="entry name" value="ZF_RING_2"/>
    <property type="match status" value="1"/>
</dbReference>
<dbReference type="GO" id="GO:0008270">
    <property type="term" value="F:zinc ion binding"/>
    <property type="evidence" value="ECO:0007669"/>
    <property type="project" value="UniProtKB-KW"/>
</dbReference>
<keyword evidence="5" id="KW-0862">Zinc</keyword>
<feature type="compositionally biased region" description="Basic and acidic residues" evidence="7">
    <location>
        <begin position="1"/>
        <end position="11"/>
    </location>
</feature>
<protein>
    <recommendedName>
        <fullName evidence="8">RING-type domain-containing protein</fullName>
    </recommendedName>
</protein>
<evidence type="ECO:0000313" key="10">
    <source>
        <dbReference type="Proteomes" id="UP001202328"/>
    </source>
</evidence>
<evidence type="ECO:0000256" key="4">
    <source>
        <dbReference type="ARBA" id="ARBA00022771"/>
    </source>
</evidence>
<organism evidence="9 10">
    <name type="scientific">Papaver atlanticum</name>
    <dbReference type="NCBI Taxonomy" id="357466"/>
    <lineage>
        <taxon>Eukaryota</taxon>
        <taxon>Viridiplantae</taxon>
        <taxon>Streptophyta</taxon>
        <taxon>Embryophyta</taxon>
        <taxon>Tracheophyta</taxon>
        <taxon>Spermatophyta</taxon>
        <taxon>Magnoliopsida</taxon>
        <taxon>Ranunculales</taxon>
        <taxon>Papaveraceae</taxon>
        <taxon>Papaveroideae</taxon>
        <taxon>Papaver</taxon>
    </lineage>
</organism>
<evidence type="ECO:0000256" key="1">
    <source>
        <dbReference type="ARBA" id="ARBA00003976"/>
    </source>
</evidence>
<dbReference type="SUPFAM" id="SSF57850">
    <property type="entry name" value="RING/U-box"/>
    <property type="match status" value="1"/>
</dbReference>
<evidence type="ECO:0000256" key="3">
    <source>
        <dbReference type="ARBA" id="ARBA00022723"/>
    </source>
</evidence>
<dbReference type="GO" id="GO:0016567">
    <property type="term" value="P:protein ubiquitination"/>
    <property type="evidence" value="ECO:0007669"/>
    <property type="project" value="InterPro"/>
</dbReference>
<evidence type="ECO:0000259" key="8">
    <source>
        <dbReference type="PROSITE" id="PS50089"/>
    </source>
</evidence>
<evidence type="ECO:0000256" key="6">
    <source>
        <dbReference type="PROSITE-ProRule" id="PRU00175"/>
    </source>
</evidence>
<dbReference type="InterPro" id="IPR018957">
    <property type="entry name" value="Znf_C3HC4_RING-type"/>
</dbReference>
<dbReference type="InterPro" id="IPR013083">
    <property type="entry name" value="Znf_RING/FYVE/PHD"/>
</dbReference>
<proteinExistence type="inferred from homology"/>
<evidence type="ECO:0000313" key="9">
    <source>
        <dbReference type="EMBL" id="KAI3891242.1"/>
    </source>
</evidence>
<dbReference type="Pfam" id="PF00097">
    <property type="entry name" value="zf-C3HC4"/>
    <property type="match status" value="1"/>
</dbReference>
<keyword evidence="3" id="KW-0479">Metal-binding</keyword>
<dbReference type="Proteomes" id="UP001202328">
    <property type="component" value="Unassembled WGS sequence"/>
</dbReference>